<dbReference type="InterPro" id="IPR023187">
    <property type="entry name" value="Tscrpt_reg_MarR-type_CS"/>
</dbReference>
<keyword evidence="3" id="KW-0804">Transcription</keyword>
<organism evidence="6 7">
    <name type="scientific">Ottowia thiooxydans</name>
    <dbReference type="NCBI Taxonomy" id="219182"/>
    <lineage>
        <taxon>Bacteria</taxon>
        <taxon>Pseudomonadati</taxon>
        <taxon>Pseudomonadota</taxon>
        <taxon>Betaproteobacteria</taxon>
        <taxon>Burkholderiales</taxon>
        <taxon>Comamonadaceae</taxon>
        <taxon>Ottowia</taxon>
    </lineage>
</organism>
<dbReference type="RefSeq" id="WP_354445986.1">
    <property type="nucleotide sequence ID" value="NZ_JBEPSH010000007.1"/>
</dbReference>
<dbReference type="InterPro" id="IPR036390">
    <property type="entry name" value="WH_DNA-bd_sf"/>
</dbReference>
<evidence type="ECO:0000256" key="2">
    <source>
        <dbReference type="ARBA" id="ARBA00023125"/>
    </source>
</evidence>
<sequence>MNDMIPKTTVASAKVTKRAHAKVAKSRSTSAPRIPDSDNWDQRLGFLMHDVSRLRRTVFDDFVKPLGVTRSQWWVLANLSRHDGMIQSDLANILELGKAALGGLIDRLEASGLVERRADEIDRRAKRVYLSSMGTHLISEMRVKSHELSERMLMGLDLPSRRLLADMLAQVKHNLTVIRTEIGQSEEDEG</sequence>
<dbReference type="SMART" id="SM00347">
    <property type="entry name" value="HTH_MARR"/>
    <property type="match status" value="1"/>
</dbReference>
<evidence type="ECO:0000313" key="6">
    <source>
        <dbReference type="EMBL" id="MET4578605.1"/>
    </source>
</evidence>
<reference evidence="6 7" key="1">
    <citation type="submission" date="2024-06" db="EMBL/GenBank/DDBJ databases">
        <title>Sorghum-associated microbial communities from plants grown in Nebraska, USA.</title>
        <authorList>
            <person name="Schachtman D."/>
        </authorList>
    </citation>
    <scope>NUCLEOTIDE SEQUENCE [LARGE SCALE GENOMIC DNA]</scope>
    <source>
        <strain evidence="6 7">2709</strain>
    </source>
</reference>
<keyword evidence="1" id="KW-0805">Transcription regulation</keyword>
<keyword evidence="2" id="KW-0238">DNA-binding</keyword>
<dbReference type="Pfam" id="PF12802">
    <property type="entry name" value="MarR_2"/>
    <property type="match status" value="1"/>
</dbReference>
<evidence type="ECO:0000256" key="4">
    <source>
        <dbReference type="SAM" id="MobiDB-lite"/>
    </source>
</evidence>
<dbReference type="Gene3D" id="1.10.10.10">
    <property type="entry name" value="Winged helix-like DNA-binding domain superfamily/Winged helix DNA-binding domain"/>
    <property type="match status" value="1"/>
</dbReference>
<dbReference type="PRINTS" id="PR00598">
    <property type="entry name" value="HTHMARR"/>
</dbReference>
<dbReference type="PROSITE" id="PS50995">
    <property type="entry name" value="HTH_MARR_2"/>
    <property type="match status" value="1"/>
</dbReference>
<feature type="region of interest" description="Disordered" evidence="4">
    <location>
        <begin position="16"/>
        <end position="36"/>
    </location>
</feature>
<protein>
    <submittedName>
        <fullName evidence="6">MarR family transcriptional regulator for hemolysin</fullName>
    </submittedName>
</protein>
<keyword evidence="7" id="KW-1185">Reference proteome</keyword>
<evidence type="ECO:0000256" key="1">
    <source>
        <dbReference type="ARBA" id="ARBA00023015"/>
    </source>
</evidence>
<evidence type="ECO:0000256" key="3">
    <source>
        <dbReference type="ARBA" id="ARBA00023163"/>
    </source>
</evidence>
<evidence type="ECO:0000313" key="7">
    <source>
        <dbReference type="Proteomes" id="UP001549320"/>
    </source>
</evidence>
<dbReference type="InterPro" id="IPR000835">
    <property type="entry name" value="HTH_MarR-typ"/>
</dbReference>
<dbReference type="Proteomes" id="UP001549320">
    <property type="component" value="Unassembled WGS sequence"/>
</dbReference>
<proteinExistence type="predicted"/>
<dbReference type="InterPro" id="IPR036388">
    <property type="entry name" value="WH-like_DNA-bd_sf"/>
</dbReference>
<dbReference type="SUPFAM" id="SSF46785">
    <property type="entry name" value="Winged helix' DNA-binding domain"/>
    <property type="match status" value="1"/>
</dbReference>
<name>A0ABV2QC64_9BURK</name>
<dbReference type="PANTHER" id="PTHR42756">
    <property type="entry name" value="TRANSCRIPTIONAL REGULATOR, MARR"/>
    <property type="match status" value="1"/>
</dbReference>
<accession>A0ABV2QC64</accession>
<gene>
    <name evidence="6" type="ORF">ABIE13_003721</name>
</gene>
<comment type="caution">
    <text evidence="6">The sequence shown here is derived from an EMBL/GenBank/DDBJ whole genome shotgun (WGS) entry which is preliminary data.</text>
</comment>
<feature type="compositionally biased region" description="Basic residues" evidence="4">
    <location>
        <begin position="16"/>
        <end position="25"/>
    </location>
</feature>
<evidence type="ECO:0000259" key="5">
    <source>
        <dbReference type="PROSITE" id="PS50995"/>
    </source>
</evidence>
<dbReference type="PANTHER" id="PTHR42756:SF1">
    <property type="entry name" value="TRANSCRIPTIONAL REPRESSOR OF EMRAB OPERON"/>
    <property type="match status" value="1"/>
</dbReference>
<feature type="domain" description="HTH marR-type" evidence="5">
    <location>
        <begin position="41"/>
        <end position="173"/>
    </location>
</feature>
<dbReference type="PROSITE" id="PS01117">
    <property type="entry name" value="HTH_MARR_1"/>
    <property type="match status" value="1"/>
</dbReference>
<dbReference type="EMBL" id="JBEPSH010000007">
    <property type="protein sequence ID" value="MET4578605.1"/>
    <property type="molecule type" value="Genomic_DNA"/>
</dbReference>